<dbReference type="SUPFAM" id="SSF56176">
    <property type="entry name" value="FAD-binding/transporter-associated domain-like"/>
    <property type="match status" value="1"/>
</dbReference>
<feature type="domain" description="FAD-binding PCMH-type" evidence="1">
    <location>
        <begin position="1"/>
        <end position="158"/>
    </location>
</feature>
<dbReference type="InterPro" id="IPR051312">
    <property type="entry name" value="Diverse_Substr_Oxidored"/>
</dbReference>
<dbReference type="SUPFAM" id="SSF55447">
    <property type="entry name" value="CO dehydrogenase flavoprotein C-terminal domain-like"/>
    <property type="match status" value="1"/>
</dbReference>
<dbReference type="Pfam" id="PF00941">
    <property type="entry name" value="FAD_binding_5"/>
    <property type="match status" value="1"/>
</dbReference>
<dbReference type="PANTHER" id="PTHR42659:SF9">
    <property type="entry name" value="XANTHINE DEHYDROGENASE FAD-BINDING SUBUNIT XDHB-RELATED"/>
    <property type="match status" value="1"/>
</dbReference>
<dbReference type="Pfam" id="PF03450">
    <property type="entry name" value="CO_deh_flav_C"/>
    <property type="match status" value="1"/>
</dbReference>
<reference evidence="2" key="1">
    <citation type="journal article" date="2020" name="mSystems">
        <title>Genome- and Community-Level Interaction Insights into Carbon Utilization and Element Cycling Functions of Hydrothermarchaeota in Hydrothermal Sediment.</title>
        <authorList>
            <person name="Zhou Z."/>
            <person name="Liu Y."/>
            <person name="Xu W."/>
            <person name="Pan J."/>
            <person name="Luo Z.H."/>
            <person name="Li M."/>
        </authorList>
    </citation>
    <scope>NUCLEOTIDE SEQUENCE [LARGE SCALE GENOMIC DNA]</scope>
    <source>
        <strain evidence="2">HyVt-102</strain>
    </source>
</reference>
<dbReference type="EMBL" id="DQWE01000345">
    <property type="protein sequence ID" value="HDI83580.1"/>
    <property type="molecule type" value="Genomic_DNA"/>
</dbReference>
<protein>
    <recommendedName>
        <fullName evidence="1">FAD-binding PCMH-type domain-containing protein</fullName>
    </recommendedName>
</protein>
<dbReference type="AlphaFoldDB" id="A0A7C0ZAJ3"/>
<comment type="caution">
    <text evidence="2">The sequence shown here is derived from an EMBL/GenBank/DDBJ whole genome shotgun (WGS) entry which is preliminary data.</text>
</comment>
<dbReference type="Proteomes" id="UP000885847">
    <property type="component" value="Unassembled WGS sequence"/>
</dbReference>
<name>A0A7C0ZAJ3_UNCW3</name>
<accession>A0A7C0ZAJ3</accession>
<dbReference type="PROSITE" id="PS51387">
    <property type="entry name" value="FAD_PCMH"/>
    <property type="match status" value="1"/>
</dbReference>
<organism evidence="2">
    <name type="scientific">candidate division WOR-3 bacterium</name>
    <dbReference type="NCBI Taxonomy" id="2052148"/>
    <lineage>
        <taxon>Bacteria</taxon>
        <taxon>Bacteria division WOR-3</taxon>
    </lineage>
</organism>
<dbReference type="GO" id="GO:0071949">
    <property type="term" value="F:FAD binding"/>
    <property type="evidence" value="ECO:0007669"/>
    <property type="project" value="InterPro"/>
</dbReference>
<proteinExistence type="predicted"/>
<sequence length="269" mass="29731">MVKPDTLQEALGMRSGKVPLAGGTDLMVREVNKEFLYIGHLPELKGIRALEGKIIIGSATTLDEIVQSKIVPEVLKQGVKVMASPGIRNMATIGGNICNSSPAGDTLPPLYILDASLLLVSLNEVRTVSVMDFIKGPGKNILREDELLKEIIIPDMDFTYAGYRKIGTRNALALSKASIAYGYKIEMDRLVDIRIALGAVAPTPVRSKSIEEFLIETYPWENGEIHRALVMYDKLINPITDQRSTAEYRRWVSLNLIKDFLMGVSRGED</sequence>
<dbReference type="InterPro" id="IPR036318">
    <property type="entry name" value="FAD-bd_PCMH-like_sf"/>
</dbReference>
<evidence type="ECO:0000313" key="2">
    <source>
        <dbReference type="EMBL" id="HDI83580.1"/>
    </source>
</evidence>
<dbReference type="SMART" id="SM01092">
    <property type="entry name" value="CO_deh_flav_C"/>
    <property type="match status" value="1"/>
</dbReference>
<dbReference type="PANTHER" id="PTHR42659">
    <property type="entry name" value="XANTHINE DEHYDROGENASE SUBUNIT C-RELATED"/>
    <property type="match status" value="1"/>
</dbReference>
<evidence type="ECO:0000259" key="1">
    <source>
        <dbReference type="PROSITE" id="PS51387"/>
    </source>
</evidence>
<gene>
    <name evidence="2" type="ORF">ENF18_07315</name>
</gene>
<dbReference type="Gene3D" id="3.30.465.10">
    <property type="match status" value="1"/>
</dbReference>
<dbReference type="InterPro" id="IPR036683">
    <property type="entry name" value="CO_DH_flav_C_dom_sf"/>
</dbReference>
<dbReference type="InterPro" id="IPR002346">
    <property type="entry name" value="Mopterin_DH_FAD-bd"/>
</dbReference>
<dbReference type="InterPro" id="IPR016166">
    <property type="entry name" value="FAD-bd_PCMH"/>
</dbReference>
<dbReference type="InterPro" id="IPR005107">
    <property type="entry name" value="CO_DH_flav_C"/>
</dbReference>
<dbReference type="Gene3D" id="3.30.390.50">
    <property type="entry name" value="CO dehydrogenase flavoprotein, C-terminal domain"/>
    <property type="match status" value="1"/>
</dbReference>
<dbReference type="GO" id="GO:0016491">
    <property type="term" value="F:oxidoreductase activity"/>
    <property type="evidence" value="ECO:0007669"/>
    <property type="project" value="InterPro"/>
</dbReference>
<dbReference type="InterPro" id="IPR016169">
    <property type="entry name" value="FAD-bd_PCMH_sub2"/>
</dbReference>